<gene>
    <name evidence="2" type="ORF">DVH24_027316</name>
</gene>
<evidence type="ECO:0000313" key="2">
    <source>
        <dbReference type="EMBL" id="RXH84417.1"/>
    </source>
</evidence>
<dbReference type="AlphaFoldDB" id="A0A498IQS4"/>
<dbReference type="EMBL" id="RDQH01000337">
    <property type="protein sequence ID" value="RXH84417.1"/>
    <property type="molecule type" value="Genomic_DNA"/>
</dbReference>
<comment type="caution">
    <text evidence="2">The sequence shown here is derived from an EMBL/GenBank/DDBJ whole genome shotgun (WGS) entry which is preliminary data.</text>
</comment>
<sequence>MSAQLREHDDESSKLQDGADDDEANRLLQPHSLSLSSSTWDDEEEVAFEAREKILIFDDAVDDESTAVPPFSWKKLWLFTGPGFLMSISFLDPEEMMADVAQTSALRHMAFGLSGWQSLPGLSLELGLSLGLPNAGACPPGNNPLFNPLSPQQMLPLELLLWKRGKLERNVKERDRKN</sequence>
<reference evidence="2 3" key="1">
    <citation type="submission" date="2018-10" db="EMBL/GenBank/DDBJ databases">
        <title>A high-quality apple genome assembly.</title>
        <authorList>
            <person name="Hu J."/>
        </authorList>
    </citation>
    <scope>NUCLEOTIDE SEQUENCE [LARGE SCALE GENOMIC DNA]</scope>
    <source>
        <strain evidence="3">cv. HFTH1</strain>
        <tissue evidence="2">Young leaf</tissue>
    </source>
</reference>
<keyword evidence="3" id="KW-1185">Reference proteome</keyword>
<evidence type="ECO:0000256" key="1">
    <source>
        <dbReference type="SAM" id="MobiDB-lite"/>
    </source>
</evidence>
<evidence type="ECO:0000313" key="3">
    <source>
        <dbReference type="Proteomes" id="UP000290289"/>
    </source>
</evidence>
<name>A0A498IQS4_MALDO</name>
<feature type="compositionally biased region" description="Basic and acidic residues" evidence="1">
    <location>
        <begin position="1"/>
        <end position="14"/>
    </location>
</feature>
<organism evidence="2 3">
    <name type="scientific">Malus domestica</name>
    <name type="common">Apple</name>
    <name type="synonym">Pyrus malus</name>
    <dbReference type="NCBI Taxonomy" id="3750"/>
    <lineage>
        <taxon>Eukaryota</taxon>
        <taxon>Viridiplantae</taxon>
        <taxon>Streptophyta</taxon>
        <taxon>Embryophyta</taxon>
        <taxon>Tracheophyta</taxon>
        <taxon>Spermatophyta</taxon>
        <taxon>Magnoliopsida</taxon>
        <taxon>eudicotyledons</taxon>
        <taxon>Gunneridae</taxon>
        <taxon>Pentapetalae</taxon>
        <taxon>rosids</taxon>
        <taxon>fabids</taxon>
        <taxon>Rosales</taxon>
        <taxon>Rosaceae</taxon>
        <taxon>Amygdaloideae</taxon>
        <taxon>Maleae</taxon>
        <taxon>Malus</taxon>
    </lineage>
</organism>
<proteinExistence type="predicted"/>
<dbReference type="Proteomes" id="UP000290289">
    <property type="component" value="Chromosome 11"/>
</dbReference>
<protein>
    <submittedName>
        <fullName evidence="2">Uncharacterized protein</fullName>
    </submittedName>
</protein>
<accession>A0A498IQS4</accession>
<feature type="region of interest" description="Disordered" evidence="1">
    <location>
        <begin position="1"/>
        <end position="27"/>
    </location>
</feature>